<evidence type="ECO:0000313" key="4">
    <source>
        <dbReference type="EMBL" id="KAK5648108.1"/>
    </source>
</evidence>
<evidence type="ECO:0008006" key="6">
    <source>
        <dbReference type="Google" id="ProtNLM"/>
    </source>
</evidence>
<dbReference type="InterPro" id="IPR025398">
    <property type="entry name" value="DUF4371"/>
</dbReference>
<dbReference type="PANTHER" id="PTHR46289">
    <property type="entry name" value="52 KDA REPRESSOR OF THE INHIBITOR OF THE PROTEIN KINASE-LIKE PROTEIN-RELATED"/>
    <property type="match status" value="1"/>
</dbReference>
<organism evidence="4 5">
    <name type="scientific">Pyrocoelia pectoralis</name>
    <dbReference type="NCBI Taxonomy" id="417401"/>
    <lineage>
        <taxon>Eukaryota</taxon>
        <taxon>Metazoa</taxon>
        <taxon>Ecdysozoa</taxon>
        <taxon>Arthropoda</taxon>
        <taxon>Hexapoda</taxon>
        <taxon>Insecta</taxon>
        <taxon>Pterygota</taxon>
        <taxon>Neoptera</taxon>
        <taxon>Endopterygota</taxon>
        <taxon>Coleoptera</taxon>
        <taxon>Polyphaga</taxon>
        <taxon>Elateriformia</taxon>
        <taxon>Elateroidea</taxon>
        <taxon>Lampyridae</taxon>
        <taxon>Lampyrinae</taxon>
        <taxon>Pyrocoelia</taxon>
    </lineage>
</organism>
<dbReference type="InterPro" id="IPR012337">
    <property type="entry name" value="RNaseH-like_sf"/>
</dbReference>
<evidence type="ECO:0000259" key="3">
    <source>
        <dbReference type="Pfam" id="PF14291"/>
    </source>
</evidence>
<evidence type="ECO:0000256" key="1">
    <source>
        <dbReference type="SAM" id="Coils"/>
    </source>
</evidence>
<feature type="domain" description="DUF4371" evidence="3">
    <location>
        <begin position="2"/>
        <end position="118"/>
    </location>
</feature>
<dbReference type="AlphaFoldDB" id="A0AAN7VPC8"/>
<dbReference type="SUPFAM" id="SSF53098">
    <property type="entry name" value="Ribonuclease H-like"/>
    <property type="match status" value="1"/>
</dbReference>
<dbReference type="EMBL" id="JAVRBK010000002">
    <property type="protein sequence ID" value="KAK5648108.1"/>
    <property type="molecule type" value="Genomic_DNA"/>
</dbReference>
<evidence type="ECO:0000259" key="2">
    <source>
        <dbReference type="Pfam" id="PF05699"/>
    </source>
</evidence>
<accession>A0AAN7VPC8</accession>
<feature type="coiled-coil region" evidence="1">
    <location>
        <begin position="276"/>
        <end position="303"/>
    </location>
</feature>
<dbReference type="PANTHER" id="PTHR46289:SF14">
    <property type="entry name" value="DUF4371 DOMAIN-CONTAINING PROTEIN"/>
    <property type="match status" value="1"/>
</dbReference>
<keyword evidence="1" id="KW-0175">Coiled coil</keyword>
<feature type="domain" description="HAT C-terminal dimerisation" evidence="2">
    <location>
        <begin position="440"/>
        <end position="490"/>
    </location>
</feature>
<proteinExistence type="predicted"/>
<dbReference type="Pfam" id="PF14291">
    <property type="entry name" value="DUF4371"/>
    <property type="match status" value="1"/>
</dbReference>
<name>A0AAN7VPC8_9COLE</name>
<keyword evidence="5" id="KW-1185">Reference proteome</keyword>
<protein>
    <recommendedName>
        <fullName evidence="6">Repressor of the inhibitor of the protein kinase</fullName>
    </recommendedName>
</protein>
<dbReference type="Proteomes" id="UP001329430">
    <property type="component" value="Chromosome 2"/>
</dbReference>
<sequence>MSPDIQNEIIQICSEIVTEEIIKKVNIASCFTLLGDETMDVSGTEQFSICIRYVDSAKDSQIPIIREDFVGFLPIHDQSAENLTKIILKRCSELGLDMTKCVGQGYDGAATMAGHISGVQSRIRQQYPNARYVHCASHRLNLALSNTMSCSMARNCLGTVNEVANLFRNHPYANKTLQDTICVQAPESKKRRLLRLCETRFIERHDSVLTFVELFNSVCVSLEEISKMTRTISSTASALLAAMEKSEFLVSLLVCEKLFSLTLPLSVLLQEKSLDLASALQHAKEVLATLRNLRKNAEKIFNEIFNSASRLSEEVFKTEVKIPRLTTKQTNRANPQTTSAENYYRVTVFIPCLDSLIQNLTDRFISNEDILPSFQILLPGFLSVHETNKLENLAPYFDDRMSLSAVKAEYELWSEKASTIDANLEVLKVLEYCDPVYFRTIRYLLTVLATLPVTTASVERSFSTMKRVKTLPRSVMSDDRLSALAMISVHWDITVEPDKVIDIMAGKKMRRLLL</sequence>
<dbReference type="GO" id="GO:0046983">
    <property type="term" value="F:protein dimerization activity"/>
    <property type="evidence" value="ECO:0007669"/>
    <property type="project" value="InterPro"/>
</dbReference>
<dbReference type="Pfam" id="PF05699">
    <property type="entry name" value="Dimer_Tnp_hAT"/>
    <property type="match status" value="1"/>
</dbReference>
<evidence type="ECO:0000313" key="5">
    <source>
        <dbReference type="Proteomes" id="UP001329430"/>
    </source>
</evidence>
<gene>
    <name evidence="4" type="ORF">RI129_003000</name>
</gene>
<dbReference type="InterPro" id="IPR052958">
    <property type="entry name" value="IFN-induced_PKR_regulator"/>
</dbReference>
<dbReference type="InterPro" id="IPR008906">
    <property type="entry name" value="HATC_C_dom"/>
</dbReference>
<reference evidence="4 5" key="1">
    <citation type="journal article" date="2024" name="Insects">
        <title>An Improved Chromosome-Level Genome Assembly of the Firefly Pyrocoelia pectoralis.</title>
        <authorList>
            <person name="Fu X."/>
            <person name="Meyer-Rochow V.B."/>
            <person name="Ballantyne L."/>
            <person name="Zhu X."/>
        </authorList>
    </citation>
    <scope>NUCLEOTIDE SEQUENCE [LARGE SCALE GENOMIC DNA]</scope>
    <source>
        <strain evidence="4">XCY_ONT2</strain>
    </source>
</reference>
<comment type="caution">
    <text evidence="4">The sequence shown here is derived from an EMBL/GenBank/DDBJ whole genome shotgun (WGS) entry which is preliminary data.</text>
</comment>